<reference evidence="3" key="1">
    <citation type="submission" date="2016-10" db="EMBL/GenBank/DDBJ databases">
        <authorList>
            <person name="Varghese N."/>
            <person name="Submissions S."/>
        </authorList>
    </citation>
    <scope>NUCLEOTIDE SEQUENCE [LARGE SCALE GENOMIC DNA]</scope>
    <source>
        <strain evidence="3">XBD2006</strain>
    </source>
</reference>
<evidence type="ECO:0000313" key="2">
    <source>
        <dbReference type="EMBL" id="SCY44089.1"/>
    </source>
</evidence>
<evidence type="ECO:0000256" key="1">
    <source>
        <dbReference type="SAM" id="Phobius"/>
    </source>
</evidence>
<feature type="transmembrane region" description="Helical" evidence="1">
    <location>
        <begin position="58"/>
        <end position="82"/>
    </location>
</feature>
<sequence>MRVCSRCGAMVEDGIMICPSCRTPLSGNEQVVSQPMTGNGAYQNFQAEPRLGTKWADFLGYFALWLGGLANIVSGLGCFALVGASSAYMLIAVCFLITGVFDFMAAVKIIKRKSDARKFVIIAYSLATVVNLIAIVFALSSNGDITTMVPATIVSILMIFVNNTYFKNRENIFVN</sequence>
<feature type="transmembrane region" description="Helical" evidence="1">
    <location>
        <begin position="145"/>
        <end position="166"/>
    </location>
</feature>
<organism evidence="2 3">
    <name type="scientific">Butyrivibrio hungatei</name>
    <dbReference type="NCBI Taxonomy" id="185008"/>
    <lineage>
        <taxon>Bacteria</taxon>
        <taxon>Bacillati</taxon>
        <taxon>Bacillota</taxon>
        <taxon>Clostridia</taxon>
        <taxon>Lachnospirales</taxon>
        <taxon>Lachnospiraceae</taxon>
        <taxon>Butyrivibrio</taxon>
    </lineage>
</organism>
<name>A0A1G5FY96_9FIRM</name>
<feature type="transmembrane region" description="Helical" evidence="1">
    <location>
        <begin position="88"/>
        <end position="107"/>
    </location>
</feature>
<dbReference type="AlphaFoldDB" id="A0A1G5FY96"/>
<evidence type="ECO:0008006" key="4">
    <source>
        <dbReference type="Google" id="ProtNLM"/>
    </source>
</evidence>
<dbReference type="Proteomes" id="UP000183047">
    <property type="component" value="Unassembled WGS sequence"/>
</dbReference>
<gene>
    <name evidence="2" type="ORF">SAMN02910451_02614</name>
</gene>
<evidence type="ECO:0000313" key="3">
    <source>
        <dbReference type="Proteomes" id="UP000183047"/>
    </source>
</evidence>
<feature type="transmembrane region" description="Helical" evidence="1">
    <location>
        <begin position="119"/>
        <end position="139"/>
    </location>
</feature>
<keyword evidence="1" id="KW-0812">Transmembrane</keyword>
<dbReference type="RefSeq" id="WP_074463043.1">
    <property type="nucleotide sequence ID" value="NZ_FMUR01000017.1"/>
</dbReference>
<protein>
    <recommendedName>
        <fullName evidence="4">Zinc-ribbon domain-containing protein</fullName>
    </recommendedName>
</protein>
<keyword evidence="1" id="KW-1133">Transmembrane helix</keyword>
<keyword evidence="1" id="KW-0472">Membrane</keyword>
<dbReference type="OrthoDB" id="2004988at2"/>
<keyword evidence="3" id="KW-1185">Reference proteome</keyword>
<accession>A0A1G5FY96</accession>
<dbReference type="EMBL" id="FMUR01000017">
    <property type="protein sequence ID" value="SCY44089.1"/>
    <property type="molecule type" value="Genomic_DNA"/>
</dbReference>
<proteinExistence type="predicted"/>